<dbReference type="Gene3D" id="1.20.5.1930">
    <property type="match status" value="1"/>
</dbReference>
<keyword evidence="8" id="KW-0902">Two-component regulatory system</keyword>
<organism evidence="11 12">
    <name type="scientific">Candidatus Blautia merdavium</name>
    <dbReference type="NCBI Taxonomy" id="2838494"/>
    <lineage>
        <taxon>Bacteria</taxon>
        <taxon>Bacillati</taxon>
        <taxon>Bacillota</taxon>
        <taxon>Clostridia</taxon>
        <taxon>Lachnospirales</taxon>
        <taxon>Lachnospiraceae</taxon>
        <taxon>Blautia</taxon>
    </lineage>
</organism>
<dbReference type="GO" id="GO:0046983">
    <property type="term" value="F:protein dimerization activity"/>
    <property type="evidence" value="ECO:0007669"/>
    <property type="project" value="InterPro"/>
</dbReference>
<keyword evidence="7" id="KW-0067">ATP-binding</keyword>
<feature type="transmembrane region" description="Helical" evidence="9">
    <location>
        <begin position="35"/>
        <end position="54"/>
    </location>
</feature>
<dbReference type="AlphaFoldDB" id="A0A9D2PQG1"/>
<dbReference type="GO" id="GO:0005524">
    <property type="term" value="F:ATP binding"/>
    <property type="evidence" value="ECO:0007669"/>
    <property type="project" value="UniProtKB-KW"/>
</dbReference>
<protein>
    <recommendedName>
        <fullName evidence="2">histidine kinase</fullName>
        <ecNumber evidence="2">2.7.13.3</ecNumber>
    </recommendedName>
</protein>
<comment type="caution">
    <text evidence="11">The sequence shown here is derived from an EMBL/GenBank/DDBJ whole genome shotgun (WGS) entry which is preliminary data.</text>
</comment>
<dbReference type="EC" id="2.7.13.3" evidence="2"/>
<dbReference type="PROSITE" id="PS51257">
    <property type="entry name" value="PROKAR_LIPOPROTEIN"/>
    <property type="match status" value="1"/>
</dbReference>
<reference evidence="11" key="2">
    <citation type="submission" date="2021-04" db="EMBL/GenBank/DDBJ databases">
        <authorList>
            <person name="Gilroy R."/>
        </authorList>
    </citation>
    <scope>NUCLEOTIDE SEQUENCE</scope>
    <source>
        <strain evidence="11">ChiBcec2-3848</strain>
    </source>
</reference>
<name>A0A9D2PQG1_9FIRM</name>
<accession>A0A9D2PQG1</accession>
<evidence type="ECO:0000256" key="6">
    <source>
        <dbReference type="ARBA" id="ARBA00022777"/>
    </source>
</evidence>
<dbReference type="GO" id="GO:0016020">
    <property type="term" value="C:membrane"/>
    <property type="evidence" value="ECO:0007669"/>
    <property type="project" value="InterPro"/>
</dbReference>
<evidence type="ECO:0000256" key="5">
    <source>
        <dbReference type="ARBA" id="ARBA00022741"/>
    </source>
</evidence>
<proteinExistence type="predicted"/>
<reference evidence="11" key="1">
    <citation type="journal article" date="2021" name="PeerJ">
        <title>Extensive microbial diversity within the chicken gut microbiome revealed by metagenomics and culture.</title>
        <authorList>
            <person name="Gilroy R."/>
            <person name="Ravi A."/>
            <person name="Getino M."/>
            <person name="Pursley I."/>
            <person name="Horton D.L."/>
            <person name="Alikhan N.F."/>
            <person name="Baker D."/>
            <person name="Gharbi K."/>
            <person name="Hall N."/>
            <person name="Watson M."/>
            <person name="Adriaenssens E.M."/>
            <person name="Foster-Nyarko E."/>
            <person name="Jarju S."/>
            <person name="Secka A."/>
            <person name="Antonio M."/>
            <person name="Oren A."/>
            <person name="Chaudhuri R.R."/>
            <person name="La Ragione R."/>
            <person name="Hildebrand F."/>
            <person name="Pallen M.J."/>
        </authorList>
    </citation>
    <scope>NUCLEOTIDE SEQUENCE</scope>
    <source>
        <strain evidence="11">ChiBcec2-3848</strain>
    </source>
</reference>
<evidence type="ECO:0000313" key="11">
    <source>
        <dbReference type="EMBL" id="HJC64538.1"/>
    </source>
</evidence>
<evidence type="ECO:0000256" key="2">
    <source>
        <dbReference type="ARBA" id="ARBA00012438"/>
    </source>
</evidence>
<keyword evidence="9" id="KW-0472">Membrane</keyword>
<evidence type="ECO:0000256" key="9">
    <source>
        <dbReference type="SAM" id="Phobius"/>
    </source>
</evidence>
<comment type="catalytic activity">
    <reaction evidence="1">
        <text>ATP + protein L-histidine = ADP + protein N-phospho-L-histidine.</text>
        <dbReference type="EC" id="2.7.13.3"/>
    </reaction>
</comment>
<dbReference type="CDD" id="cd16917">
    <property type="entry name" value="HATPase_UhpB-NarQ-NarX-like"/>
    <property type="match status" value="1"/>
</dbReference>
<dbReference type="InterPro" id="IPR036890">
    <property type="entry name" value="HATPase_C_sf"/>
</dbReference>
<dbReference type="Pfam" id="PF07730">
    <property type="entry name" value="HisKA_3"/>
    <property type="match status" value="1"/>
</dbReference>
<dbReference type="EMBL" id="DWVZ01000183">
    <property type="protein sequence ID" value="HJC64538.1"/>
    <property type="molecule type" value="Genomic_DNA"/>
</dbReference>
<gene>
    <name evidence="11" type="ORF">H9753_13145</name>
</gene>
<dbReference type="SUPFAM" id="SSF55874">
    <property type="entry name" value="ATPase domain of HSP90 chaperone/DNA topoisomerase II/histidine kinase"/>
    <property type="match status" value="1"/>
</dbReference>
<keyword evidence="5" id="KW-0547">Nucleotide-binding</keyword>
<evidence type="ECO:0000256" key="3">
    <source>
        <dbReference type="ARBA" id="ARBA00022553"/>
    </source>
</evidence>
<dbReference type="PANTHER" id="PTHR24421">
    <property type="entry name" value="NITRATE/NITRITE SENSOR PROTEIN NARX-RELATED"/>
    <property type="match status" value="1"/>
</dbReference>
<dbReference type="SMART" id="SM00387">
    <property type="entry name" value="HATPase_c"/>
    <property type="match status" value="1"/>
</dbReference>
<evidence type="ECO:0000256" key="7">
    <source>
        <dbReference type="ARBA" id="ARBA00022840"/>
    </source>
</evidence>
<dbReference type="InterPro" id="IPR050482">
    <property type="entry name" value="Sensor_HK_TwoCompSys"/>
</dbReference>
<dbReference type="InterPro" id="IPR003594">
    <property type="entry name" value="HATPase_dom"/>
</dbReference>
<keyword evidence="9" id="KW-1133">Transmembrane helix</keyword>
<evidence type="ECO:0000256" key="1">
    <source>
        <dbReference type="ARBA" id="ARBA00000085"/>
    </source>
</evidence>
<dbReference type="GO" id="GO:0000155">
    <property type="term" value="F:phosphorelay sensor kinase activity"/>
    <property type="evidence" value="ECO:0007669"/>
    <property type="project" value="InterPro"/>
</dbReference>
<dbReference type="PANTHER" id="PTHR24421:SF10">
    <property type="entry name" value="NITRATE_NITRITE SENSOR PROTEIN NARQ"/>
    <property type="match status" value="1"/>
</dbReference>
<evidence type="ECO:0000259" key="10">
    <source>
        <dbReference type="SMART" id="SM00387"/>
    </source>
</evidence>
<dbReference type="Proteomes" id="UP000823886">
    <property type="component" value="Unassembled WGS sequence"/>
</dbReference>
<keyword evidence="9" id="KW-0812">Transmembrane</keyword>
<keyword evidence="4" id="KW-0808">Transferase</keyword>
<sequence>MCLFKGRRERLWLFLPPGILACVLAQDFLAGCLYYLAFGTALCVVLYLRTDNLLKLQETYRKVRDDSMERNLLLQEKNRTLLEKQNYEIYAATLKERNRIAREIHDHVGHMLSRSILMVGALKAISKEPALSLPLDQLNDTLNTAMNNIRESVHDLHDESLNLKEAVDSLLKDFTYCPVSLEYDMGFPLPSSVKYCFLAVIKEALSNLAKHSQATAAHITLREHPALYQLIFSDNGKGMRKEETGDGIGLLNMKERVSLLGGTIRFQTEKGFCIFLTIPKTDDRKGELPL</sequence>
<dbReference type="InterPro" id="IPR011712">
    <property type="entry name" value="Sig_transdc_His_kin_sub3_dim/P"/>
</dbReference>
<dbReference type="Gene3D" id="3.30.565.10">
    <property type="entry name" value="Histidine kinase-like ATPase, C-terminal domain"/>
    <property type="match status" value="1"/>
</dbReference>
<dbReference type="Pfam" id="PF02518">
    <property type="entry name" value="HATPase_c"/>
    <property type="match status" value="1"/>
</dbReference>
<evidence type="ECO:0000313" key="12">
    <source>
        <dbReference type="Proteomes" id="UP000823886"/>
    </source>
</evidence>
<keyword evidence="3" id="KW-0597">Phosphoprotein</keyword>
<evidence type="ECO:0000256" key="8">
    <source>
        <dbReference type="ARBA" id="ARBA00023012"/>
    </source>
</evidence>
<evidence type="ECO:0000256" key="4">
    <source>
        <dbReference type="ARBA" id="ARBA00022679"/>
    </source>
</evidence>
<feature type="domain" description="Histidine kinase/HSP90-like ATPase" evidence="10">
    <location>
        <begin position="192"/>
        <end position="282"/>
    </location>
</feature>
<keyword evidence="6 11" id="KW-0418">Kinase</keyword>